<evidence type="ECO:0000313" key="2">
    <source>
        <dbReference type="EMBL" id="NUU12691.1"/>
    </source>
</evidence>
<organism evidence="2 3">
    <name type="scientific">Curtobacterium pusillum</name>
    <dbReference type="NCBI Taxonomy" id="69373"/>
    <lineage>
        <taxon>Bacteria</taxon>
        <taxon>Bacillati</taxon>
        <taxon>Actinomycetota</taxon>
        <taxon>Actinomycetes</taxon>
        <taxon>Micrococcales</taxon>
        <taxon>Microbacteriaceae</taxon>
        <taxon>Curtobacterium</taxon>
    </lineage>
</organism>
<dbReference type="RefSeq" id="WP_175350262.1">
    <property type="nucleotide sequence ID" value="NZ_BAAAWQ010000001.1"/>
</dbReference>
<evidence type="ECO:0000313" key="3">
    <source>
        <dbReference type="Proteomes" id="UP000573001"/>
    </source>
</evidence>
<sequence length="92" mass="10655">MGRLRSDRWLPGSPFSLKEDARGTEMRELPKSLPVHAWFQLPDRLIRRSDAHAYRLTRDAVWVEAGRGETKLAAWVWRSSGKHRRQGDVTST</sequence>
<name>A0ABX2M483_9MICO</name>
<feature type="region of interest" description="Disordered" evidence="1">
    <location>
        <begin position="1"/>
        <end position="23"/>
    </location>
</feature>
<gene>
    <name evidence="2" type="ORF">HP507_02385</name>
</gene>
<reference evidence="2 3" key="1">
    <citation type="submission" date="2020-05" db="EMBL/GenBank/DDBJ databases">
        <title>Genome Sequencing of Type Strains.</title>
        <authorList>
            <person name="Lemaire J.F."/>
            <person name="Inderbitzin P."/>
            <person name="Gregorio O.A."/>
            <person name="Collins S.B."/>
            <person name="Wespe N."/>
            <person name="Knight-Connoni V."/>
        </authorList>
    </citation>
    <scope>NUCLEOTIDE SEQUENCE [LARGE SCALE GENOMIC DNA]</scope>
    <source>
        <strain evidence="2 3">ATCC 19096</strain>
    </source>
</reference>
<accession>A0ABX2M483</accession>
<evidence type="ECO:0000256" key="1">
    <source>
        <dbReference type="SAM" id="MobiDB-lite"/>
    </source>
</evidence>
<comment type="caution">
    <text evidence="2">The sequence shown here is derived from an EMBL/GenBank/DDBJ whole genome shotgun (WGS) entry which is preliminary data.</text>
</comment>
<dbReference type="Proteomes" id="UP000573001">
    <property type="component" value="Unassembled WGS sequence"/>
</dbReference>
<proteinExistence type="predicted"/>
<protein>
    <submittedName>
        <fullName evidence="2">Uncharacterized protein</fullName>
    </submittedName>
</protein>
<keyword evidence="3" id="KW-1185">Reference proteome</keyword>
<dbReference type="EMBL" id="JABMCE010000048">
    <property type="protein sequence ID" value="NUU12691.1"/>
    <property type="molecule type" value="Genomic_DNA"/>
</dbReference>